<keyword evidence="3 7" id="KW-0812">Transmembrane</keyword>
<feature type="compositionally biased region" description="Polar residues" evidence="6">
    <location>
        <begin position="1"/>
        <end position="11"/>
    </location>
</feature>
<evidence type="ECO:0000313" key="9">
    <source>
        <dbReference type="EMBL" id="KFH42388.1"/>
    </source>
</evidence>
<dbReference type="PANTHER" id="PTHR23504">
    <property type="entry name" value="MAJOR FACILITATOR SUPERFAMILY DOMAIN-CONTAINING PROTEIN 10"/>
    <property type="match status" value="1"/>
</dbReference>
<dbReference type="InterPro" id="IPR001958">
    <property type="entry name" value="Tet-R_TetA/multi-R_MdtG-like"/>
</dbReference>
<feature type="transmembrane region" description="Helical" evidence="7">
    <location>
        <begin position="82"/>
        <end position="103"/>
    </location>
</feature>
<feature type="region of interest" description="Disordered" evidence="6">
    <location>
        <begin position="1"/>
        <end position="74"/>
    </location>
</feature>
<gene>
    <name evidence="9" type="ORF">ACRE_068520</name>
</gene>
<dbReference type="PRINTS" id="PR01035">
    <property type="entry name" value="TCRTETA"/>
</dbReference>
<accession>A0A086SZ56</accession>
<evidence type="ECO:0000256" key="7">
    <source>
        <dbReference type="SAM" id="Phobius"/>
    </source>
</evidence>
<feature type="transmembrane region" description="Helical" evidence="7">
    <location>
        <begin position="152"/>
        <end position="171"/>
    </location>
</feature>
<dbReference type="Pfam" id="PF07690">
    <property type="entry name" value="MFS_1"/>
    <property type="match status" value="1"/>
</dbReference>
<dbReference type="Proteomes" id="UP000029964">
    <property type="component" value="Unassembled WGS sequence"/>
</dbReference>
<dbReference type="Gene3D" id="1.20.1250.20">
    <property type="entry name" value="MFS general substrate transporter like domains"/>
    <property type="match status" value="1"/>
</dbReference>
<keyword evidence="5 7" id="KW-0472">Membrane</keyword>
<protein>
    <submittedName>
        <fullName evidence="9">Peptide/nitrate transporter-like protein</fullName>
    </submittedName>
</protein>
<evidence type="ECO:0000256" key="6">
    <source>
        <dbReference type="SAM" id="MobiDB-lite"/>
    </source>
</evidence>
<comment type="caution">
    <text evidence="9">The sequence shown here is derived from an EMBL/GenBank/DDBJ whole genome shotgun (WGS) entry which is preliminary data.</text>
</comment>
<feature type="domain" description="Major facilitator superfamily (MFS) profile" evidence="8">
    <location>
        <begin position="81"/>
        <end position="519"/>
    </location>
</feature>
<comment type="subcellular location">
    <subcellularLocation>
        <location evidence="1">Membrane</location>
        <topology evidence="1">Multi-pass membrane protein</topology>
    </subcellularLocation>
</comment>
<name>A0A086SZ56_HAPC1</name>
<feature type="transmembrane region" description="Helical" evidence="7">
    <location>
        <begin position="421"/>
        <end position="446"/>
    </location>
</feature>
<dbReference type="GO" id="GO:0022857">
    <property type="term" value="F:transmembrane transporter activity"/>
    <property type="evidence" value="ECO:0007669"/>
    <property type="project" value="InterPro"/>
</dbReference>
<keyword evidence="4 7" id="KW-1133">Transmembrane helix</keyword>
<sequence>MARSPTPSMKSSAHGAEPDEGPPTEQTPLMLNGNSGARLAPDGVTTTDGEVAGVAPGAKVNGHSPKSQEQPGSGAALPKMQIFLLCYARMMEPIAFFSIFPYIAQMVHRVGNVADSDVGFYSGLIESLFSATQMLVLIFWGRMADRLGRKPVLLCSLVGMAAGPVLFNLSTSIWQMLLFRCFAGAMSGSTLIIRTMIAENSTPETQARAFSWFAFSSNCGIFLGPIIGGALADPVEQYPSLFRGSEFFQRYPYALSGFVTGAISATGAITSALFLEETLTKGDDSSAAAAADSSNGDGHPSKKLPSTWELIRSPGVAIVLWVYTHIAFLAFVFTAIVPVALYTPVELGGFGFGPSKISAYMAAQGASQAMWLVLAFPFLQRRYGTKGVLKGCGIAYPFFFAGYIIPNLLLREGSHTSEVLFWITGGFIAFIGPGVSMSFTASQLALNDVAPDHHVLGTLNAIGLTAASGIRSVIPGIATSMYAVGVRNQILGGHLVWVIMIPFAAVLAFAARRLPEGRRPQYEPVPDEEEAS</sequence>
<evidence type="ECO:0000256" key="2">
    <source>
        <dbReference type="ARBA" id="ARBA00022448"/>
    </source>
</evidence>
<dbReference type="InterPro" id="IPR011701">
    <property type="entry name" value="MFS"/>
</dbReference>
<feature type="transmembrane region" description="Helical" evidence="7">
    <location>
        <begin position="490"/>
        <end position="511"/>
    </location>
</feature>
<feature type="transmembrane region" description="Helical" evidence="7">
    <location>
        <begin position="251"/>
        <end position="275"/>
    </location>
</feature>
<feature type="transmembrane region" description="Helical" evidence="7">
    <location>
        <begin position="118"/>
        <end position="140"/>
    </location>
</feature>
<feature type="compositionally biased region" description="Polar residues" evidence="6">
    <location>
        <begin position="24"/>
        <end position="35"/>
    </location>
</feature>
<dbReference type="PANTHER" id="PTHR23504:SF3">
    <property type="entry name" value="MAJOR FACILITATOR SUPERFAMILY (MFS) PROFILE DOMAIN-CONTAINING PROTEIN"/>
    <property type="match status" value="1"/>
</dbReference>
<dbReference type="PROSITE" id="PS50850">
    <property type="entry name" value="MFS"/>
    <property type="match status" value="1"/>
</dbReference>
<dbReference type="HOGENOM" id="CLU_001265_54_6_1"/>
<keyword evidence="2" id="KW-0813">Transport</keyword>
<feature type="transmembrane region" description="Helical" evidence="7">
    <location>
        <begin position="391"/>
        <end position="409"/>
    </location>
</feature>
<evidence type="ECO:0000256" key="3">
    <source>
        <dbReference type="ARBA" id="ARBA00022692"/>
    </source>
</evidence>
<evidence type="ECO:0000259" key="8">
    <source>
        <dbReference type="PROSITE" id="PS50850"/>
    </source>
</evidence>
<dbReference type="InterPro" id="IPR036259">
    <property type="entry name" value="MFS_trans_sf"/>
</dbReference>
<evidence type="ECO:0000256" key="1">
    <source>
        <dbReference type="ARBA" id="ARBA00004141"/>
    </source>
</evidence>
<feature type="transmembrane region" description="Helical" evidence="7">
    <location>
        <begin position="177"/>
        <end position="197"/>
    </location>
</feature>
<dbReference type="AlphaFoldDB" id="A0A086SZ56"/>
<dbReference type="OrthoDB" id="419616at2759"/>
<feature type="transmembrane region" description="Helical" evidence="7">
    <location>
        <begin position="357"/>
        <end position="379"/>
    </location>
</feature>
<dbReference type="EMBL" id="JPKY01000095">
    <property type="protein sequence ID" value="KFH42388.1"/>
    <property type="molecule type" value="Genomic_DNA"/>
</dbReference>
<feature type="transmembrane region" description="Helical" evidence="7">
    <location>
        <begin position="316"/>
        <end position="337"/>
    </location>
</feature>
<dbReference type="SUPFAM" id="SSF103473">
    <property type="entry name" value="MFS general substrate transporter"/>
    <property type="match status" value="1"/>
</dbReference>
<dbReference type="GO" id="GO:0016020">
    <property type="term" value="C:membrane"/>
    <property type="evidence" value="ECO:0007669"/>
    <property type="project" value="UniProtKB-SubCell"/>
</dbReference>
<dbReference type="InterPro" id="IPR020846">
    <property type="entry name" value="MFS_dom"/>
</dbReference>
<evidence type="ECO:0000256" key="5">
    <source>
        <dbReference type="ARBA" id="ARBA00023136"/>
    </source>
</evidence>
<feature type="transmembrane region" description="Helical" evidence="7">
    <location>
        <begin position="209"/>
        <end position="231"/>
    </location>
</feature>
<proteinExistence type="predicted"/>
<organism evidence="9 10">
    <name type="scientific">Hapsidospora chrysogenum (strain ATCC 11550 / CBS 779.69 / DSM 880 / IAM 14645 / JCM 23072 / IMI 49137)</name>
    <name type="common">Acremonium chrysogenum</name>
    <dbReference type="NCBI Taxonomy" id="857340"/>
    <lineage>
        <taxon>Eukaryota</taxon>
        <taxon>Fungi</taxon>
        <taxon>Dikarya</taxon>
        <taxon>Ascomycota</taxon>
        <taxon>Pezizomycotina</taxon>
        <taxon>Sordariomycetes</taxon>
        <taxon>Hypocreomycetidae</taxon>
        <taxon>Hypocreales</taxon>
        <taxon>Bionectriaceae</taxon>
        <taxon>Hapsidospora</taxon>
    </lineage>
</organism>
<evidence type="ECO:0000256" key="4">
    <source>
        <dbReference type="ARBA" id="ARBA00022989"/>
    </source>
</evidence>
<dbReference type="CDD" id="cd17330">
    <property type="entry name" value="MFS_SLC46_TetA_like"/>
    <property type="match status" value="1"/>
</dbReference>
<reference evidence="10" key="1">
    <citation type="journal article" date="2014" name="Genome Announc.">
        <title>Genome sequence and annotation of Acremonium chrysogenum, producer of the beta-lactam antibiotic cephalosporin C.</title>
        <authorList>
            <person name="Terfehr D."/>
            <person name="Dahlmann T.A."/>
            <person name="Specht T."/>
            <person name="Zadra I."/>
            <person name="Kuernsteiner H."/>
            <person name="Kueck U."/>
        </authorList>
    </citation>
    <scope>NUCLEOTIDE SEQUENCE [LARGE SCALE GENOMIC DNA]</scope>
    <source>
        <strain evidence="10">ATCC 11550 / CBS 779.69 / DSM 880 / IAM 14645 / JCM 23072 / IMI 49137</strain>
    </source>
</reference>
<feature type="transmembrane region" description="Helical" evidence="7">
    <location>
        <begin position="458"/>
        <end position="484"/>
    </location>
</feature>
<evidence type="ECO:0000313" key="10">
    <source>
        <dbReference type="Proteomes" id="UP000029964"/>
    </source>
</evidence>
<keyword evidence="10" id="KW-1185">Reference proteome</keyword>